<feature type="compositionally biased region" description="Low complexity" evidence="1">
    <location>
        <begin position="68"/>
        <end position="85"/>
    </location>
</feature>
<evidence type="ECO:0000256" key="1">
    <source>
        <dbReference type="SAM" id="MobiDB-lite"/>
    </source>
</evidence>
<dbReference type="RefSeq" id="WP_397718761.1">
    <property type="nucleotide sequence ID" value="NZ_JBIRGN010000014.1"/>
</dbReference>
<proteinExistence type="predicted"/>
<dbReference type="Proteomes" id="UP001610818">
    <property type="component" value="Unassembled WGS sequence"/>
</dbReference>
<feature type="region of interest" description="Disordered" evidence="1">
    <location>
        <begin position="32"/>
        <end position="99"/>
    </location>
</feature>
<reference evidence="2 3" key="1">
    <citation type="submission" date="2024-10" db="EMBL/GenBank/DDBJ databases">
        <title>The Natural Products Discovery Center: Release of the First 8490 Sequenced Strains for Exploring Actinobacteria Biosynthetic Diversity.</title>
        <authorList>
            <person name="Kalkreuter E."/>
            <person name="Kautsar S.A."/>
            <person name="Yang D."/>
            <person name="Bader C.D."/>
            <person name="Teijaro C.N."/>
            <person name="Fluegel L."/>
            <person name="Davis C.M."/>
            <person name="Simpson J.R."/>
            <person name="Lauterbach L."/>
            <person name="Steele A.D."/>
            <person name="Gui C."/>
            <person name="Meng S."/>
            <person name="Li G."/>
            <person name="Viehrig K."/>
            <person name="Ye F."/>
            <person name="Su P."/>
            <person name="Kiefer A.F."/>
            <person name="Nichols A."/>
            <person name="Cepeda A.J."/>
            <person name="Yan W."/>
            <person name="Fan B."/>
            <person name="Jiang Y."/>
            <person name="Adhikari A."/>
            <person name="Zheng C.-J."/>
            <person name="Schuster L."/>
            <person name="Cowan T.M."/>
            <person name="Smanski M.J."/>
            <person name="Chevrette M.G."/>
            <person name="De Carvalho L.P.S."/>
            <person name="Shen B."/>
        </authorList>
    </citation>
    <scope>NUCLEOTIDE SEQUENCE [LARGE SCALE GENOMIC DNA]</scope>
    <source>
        <strain evidence="2 3">NPDC017990</strain>
    </source>
</reference>
<evidence type="ECO:0000313" key="2">
    <source>
        <dbReference type="EMBL" id="MFH8551710.1"/>
    </source>
</evidence>
<comment type="caution">
    <text evidence="2">The sequence shown here is derived from an EMBL/GenBank/DDBJ whole genome shotgun (WGS) entry which is preliminary data.</text>
</comment>
<dbReference type="EMBL" id="JBIRGQ010000014">
    <property type="protein sequence ID" value="MFH8551710.1"/>
    <property type="molecule type" value="Genomic_DNA"/>
</dbReference>
<organism evidence="2 3">
    <name type="scientific">Streptomyces longisporoflavus</name>
    <dbReference type="NCBI Taxonomy" id="28044"/>
    <lineage>
        <taxon>Bacteria</taxon>
        <taxon>Bacillati</taxon>
        <taxon>Actinomycetota</taxon>
        <taxon>Actinomycetes</taxon>
        <taxon>Kitasatosporales</taxon>
        <taxon>Streptomycetaceae</taxon>
        <taxon>Streptomyces</taxon>
    </lineage>
</organism>
<name>A0ABW7R372_9ACTN</name>
<evidence type="ECO:0000313" key="3">
    <source>
        <dbReference type="Proteomes" id="UP001610818"/>
    </source>
</evidence>
<dbReference type="PROSITE" id="PS51257">
    <property type="entry name" value="PROKAR_LIPOPROTEIN"/>
    <property type="match status" value="1"/>
</dbReference>
<sequence length="220" mass="23476">MKPTPTEPRSRPGAPWLLLAATLVLAACSYLLLNTGPPSPPASGDRPTARTSPPDTPQTRQPAGPAASTRSPHTDTSSPSPSPSTAAMLPPRGEGRAADQQIQKLLEEAWPADLPQAQEQQLRRDGAALLRADATGIGRDRFPTVFGEPSDRAVVAPAFSRLRIQAAIARKDQDGTAGRAVVHLVWAAADRGGTYTDNRITDLYFRRTKGDGPWTPLPRP</sequence>
<feature type="compositionally biased region" description="Polar residues" evidence="1">
    <location>
        <begin position="49"/>
        <end position="61"/>
    </location>
</feature>
<accession>A0ABW7R372</accession>
<protein>
    <recommendedName>
        <fullName evidence="4">Lipoprotein</fullName>
    </recommendedName>
</protein>
<gene>
    <name evidence="2" type="ORF">ACH4F9_42710</name>
</gene>
<keyword evidence="3" id="KW-1185">Reference proteome</keyword>
<evidence type="ECO:0008006" key="4">
    <source>
        <dbReference type="Google" id="ProtNLM"/>
    </source>
</evidence>